<dbReference type="GO" id="GO:0005524">
    <property type="term" value="F:ATP binding"/>
    <property type="evidence" value="ECO:0007669"/>
    <property type="project" value="UniProtKB-UniRule"/>
</dbReference>
<dbReference type="EC" id="2.7.1.148" evidence="2 9"/>
<dbReference type="PATRIC" id="fig|742738.3.peg.4139"/>
<dbReference type="InterPro" id="IPR013750">
    <property type="entry name" value="GHMP_kinase_C_dom"/>
</dbReference>
<feature type="active site" evidence="9">
    <location>
        <position position="138"/>
    </location>
</feature>
<evidence type="ECO:0000259" key="11">
    <source>
        <dbReference type="Pfam" id="PF08544"/>
    </source>
</evidence>
<dbReference type="Pfam" id="PF08544">
    <property type="entry name" value="GHMP_kinases_C"/>
    <property type="match status" value="1"/>
</dbReference>
<proteinExistence type="inferred from homology"/>
<dbReference type="InterPro" id="IPR020568">
    <property type="entry name" value="Ribosomal_Su5_D2-typ_SF"/>
</dbReference>
<dbReference type="HAMAP" id="MF_00061">
    <property type="entry name" value="IspE"/>
    <property type="match status" value="1"/>
</dbReference>
<evidence type="ECO:0000313" key="12">
    <source>
        <dbReference type="EMBL" id="KGF52482.1"/>
    </source>
</evidence>
<evidence type="ECO:0000259" key="10">
    <source>
        <dbReference type="Pfam" id="PF00288"/>
    </source>
</evidence>
<keyword evidence="6 9" id="KW-0418">Kinase</keyword>
<dbReference type="EMBL" id="ADLO01000125">
    <property type="protein sequence ID" value="KGF52482.1"/>
    <property type="molecule type" value="Genomic_DNA"/>
</dbReference>
<dbReference type="SUPFAM" id="SSF55060">
    <property type="entry name" value="GHMP Kinase, C-terminal domain"/>
    <property type="match status" value="1"/>
</dbReference>
<dbReference type="AlphaFoldDB" id="A0A096CC39"/>
<evidence type="ECO:0000256" key="2">
    <source>
        <dbReference type="ARBA" id="ARBA00012052"/>
    </source>
</evidence>
<dbReference type="InterPro" id="IPR036554">
    <property type="entry name" value="GHMP_kinase_C_sf"/>
</dbReference>
<gene>
    <name evidence="9" type="primary">ispE</name>
    <name evidence="12" type="ORF">HMPREF9460_04020</name>
</gene>
<reference evidence="12 13" key="1">
    <citation type="submission" date="2011-08" db="EMBL/GenBank/DDBJ databases">
        <title>The Genome Sequence of Clostridium orbiscindens 1_3_50AFAA.</title>
        <authorList>
            <consortium name="The Broad Institute Genome Sequencing Platform"/>
            <person name="Earl A."/>
            <person name="Ward D."/>
            <person name="Feldgarden M."/>
            <person name="Gevers D."/>
            <person name="Daigneault M."/>
            <person name="Strauss J."/>
            <person name="Allen-Vercoe E."/>
            <person name="Young S.K."/>
            <person name="Zeng Q."/>
            <person name="Gargeya S."/>
            <person name="Fitzgerald M."/>
            <person name="Haas B."/>
            <person name="Abouelleil A."/>
            <person name="Alvarado L."/>
            <person name="Arachchi H.M."/>
            <person name="Berlin A."/>
            <person name="Brown A."/>
            <person name="Chapman S.B."/>
            <person name="Chen Z."/>
            <person name="Dunbar C."/>
            <person name="Freedman E."/>
            <person name="Gearin G."/>
            <person name="Gellesch M."/>
            <person name="Goldberg J."/>
            <person name="Griggs A."/>
            <person name="Gujja S."/>
            <person name="Heiman D."/>
            <person name="Howarth C."/>
            <person name="Larson L."/>
            <person name="Lui A."/>
            <person name="MacDonald P.J.P."/>
            <person name="Montmayeur A."/>
            <person name="Murphy C."/>
            <person name="Neiman D."/>
            <person name="Pearson M."/>
            <person name="Priest M."/>
            <person name="Roberts A."/>
            <person name="Saif S."/>
            <person name="Shea T."/>
            <person name="Shenoy N."/>
            <person name="Sisk P."/>
            <person name="Stolte C."/>
            <person name="Sykes S."/>
            <person name="Wortman J."/>
            <person name="Nusbaum C."/>
            <person name="Birren B."/>
        </authorList>
    </citation>
    <scope>NUCLEOTIDE SEQUENCE [LARGE SCALE GENOMIC DNA]</scope>
    <source>
        <strain evidence="12 13">1_3_50AFAA</strain>
    </source>
</reference>
<comment type="pathway">
    <text evidence="9">Isoprenoid biosynthesis; isopentenyl diphosphate biosynthesis via DXP pathway; isopentenyl diphosphate from 1-deoxy-D-xylulose 5-phosphate: step 3/6.</text>
</comment>
<feature type="domain" description="GHMP kinase C-terminal" evidence="11">
    <location>
        <begin position="201"/>
        <end position="278"/>
    </location>
</feature>
<dbReference type="InterPro" id="IPR004424">
    <property type="entry name" value="IspE"/>
</dbReference>
<evidence type="ECO:0000313" key="13">
    <source>
        <dbReference type="Proteomes" id="UP000029585"/>
    </source>
</evidence>
<evidence type="ECO:0000256" key="9">
    <source>
        <dbReference type="HAMAP-Rule" id="MF_00061"/>
    </source>
</evidence>
<dbReference type="Proteomes" id="UP000029585">
    <property type="component" value="Unassembled WGS sequence"/>
</dbReference>
<dbReference type="RefSeq" id="WP_044943552.1">
    <property type="nucleotide sequence ID" value="NZ_KN174169.1"/>
</dbReference>
<evidence type="ECO:0000256" key="5">
    <source>
        <dbReference type="ARBA" id="ARBA00022741"/>
    </source>
</evidence>
<evidence type="ECO:0000256" key="8">
    <source>
        <dbReference type="ARBA" id="ARBA00032554"/>
    </source>
</evidence>
<name>A0A096CC39_FLAPL</name>
<organism evidence="12 13">
    <name type="scientific">Flavonifractor plautii 1_3_50AFAA</name>
    <dbReference type="NCBI Taxonomy" id="742738"/>
    <lineage>
        <taxon>Bacteria</taxon>
        <taxon>Bacillati</taxon>
        <taxon>Bacillota</taxon>
        <taxon>Clostridia</taxon>
        <taxon>Eubacteriales</taxon>
        <taxon>Oscillospiraceae</taxon>
        <taxon>Flavonifractor</taxon>
    </lineage>
</organism>
<evidence type="ECO:0000256" key="4">
    <source>
        <dbReference type="ARBA" id="ARBA00022679"/>
    </source>
</evidence>
<dbReference type="Gene3D" id="3.30.230.10">
    <property type="match status" value="1"/>
</dbReference>
<feature type="domain" description="GHMP kinase N-terminal" evidence="10">
    <location>
        <begin position="67"/>
        <end position="146"/>
    </location>
</feature>
<dbReference type="InterPro" id="IPR014721">
    <property type="entry name" value="Ribsml_uS5_D2-typ_fold_subgr"/>
</dbReference>
<comment type="similarity">
    <text evidence="1 9">Belongs to the GHMP kinase family. IspE subfamily.</text>
</comment>
<comment type="catalytic activity">
    <reaction evidence="9">
        <text>4-CDP-2-C-methyl-D-erythritol + ATP = 4-CDP-2-C-methyl-D-erythritol 2-phosphate + ADP + H(+)</text>
        <dbReference type="Rhea" id="RHEA:18437"/>
        <dbReference type="ChEBI" id="CHEBI:15378"/>
        <dbReference type="ChEBI" id="CHEBI:30616"/>
        <dbReference type="ChEBI" id="CHEBI:57823"/>
        <dbReference type="ChEBI" id="CHEBI:57919"/>
        <dbReference type="ChEBI" id="CHEBI:456216"/>
        <dbReference type="EC" id="2.7.1.148"/>
    </reaction>
</comment>
<dbReference type="NCBIfam" id="TIGR00154">
    <property type="entry name" value="ispE"/>
    <property type="match status" value="1"/>
</dbReference>
<keyword evidence="4 9" id="KW-0808">Transferase</keyword>
<dbReference type="SUPFAM" id="SSF54211">
    <property type="entry name" value="Ribosomal protein S5 domain 2-like"/>
    <property type="match status" value="1"/>
</dbReference>
<comment type="function">
    <text evidence="9">Catalyzes the phosphorylation of the position 2 hydroxy group of 4-diphosphocytidyl-2C-methyl-D-erythritol.</text>
</comment>
<accession>A0A096CC39</accession>
<dbReference type="PANTHER" id="PTHR43527">
    <property type="entry name" value="4-DIPHOSPHOCYTIDYL-2-C-METHYL-D-ERYTHRITOL KINASE, CHLOROPLASTIC"/>
    <property type="match status" value="1"/>
</dbReference>
<dbReference type="InterPro" id="IPR006204">
    <property type="entry name" value="GHMP_kinase_N_dom"/>
</dbReference>
<dbReference type="PANTHER" id="PTHR43527:SF2">
    <property type="entry name" value="4-DIPHOSPHOCYTIDYL-2-C-METHYL-D-ERYTHRITOL KINASE, CHLOROPLASTIC"/>
    <property type="match status" value="1"/>
</dbReference>
<dbReference type="Gene3D" id="3.30.70.890">
    <property type="entry name" value="GHMP kinase, C-terminal domain"/>
    <property type="match status" value="1"/>
</dbReference>
<dbReference type="Pfam" id="PF00288">
    <property type="entry name" value="GHMP_kinases_N"/>
    <property type="match status" value="1"/>
</dbReference>
<dbReference type="UniPathway" id="UPA00056">
    <property type="reaction ID" value="UER00094"/>
</dbReference>
<protein>
    <recommendedName>
        <fullName evidence="3 9">4-diphosphocytidyl-2-C-methyl-D-erythritol kinase</fullName>
        <shortName evidence="9">CMK</shortName>
        <ecNumber evidence="2 9">2.7.1.148</ecNumber>
    </recommendedName>
    <alternativeName>
        <fullName evidence="8 9">4-(cytidine-5'-diphospho)-2-C-methyl-D-erythritol kinase</fullName>
    </alternativeName>
</protein>
<comment type="caution">
    <text evidence="12">The sequence shown here is derived from an EMBL/GenBank/DDBJ whole genome shotgun (WGS) entry which is preliminary data.</text>
</comment>
<sequence length="290" mass="30877">MSVLETRAYAKLNLSLDVLDRRSDGYHEMRMVMQTVTLSDALRLETGTGKPLSMRSSLGFLPADERNLAAAAALRLCAETGADCGGLSIELDKSIPVCAGLAGGSADAAAVLRGLNRLLGLGLPPERLEAIGARVGSDVPYCVRGGTALAEGRGEVLTTLPALPDCHVVLCKPAFSVPTPELFARLDGCRIRRRPDTAGLLAALAAGDLAGVARRMYNVFEDVLPERRGAEVQRIKNALVQQGALGASMSGTGSTVFGLFDREEAARRAYELLQESYRDTFLARSLEKMV</sequence>
<evidence type="ECO:0000256" key="7">
    <source>
        <dbReference type="ARBA" id="ARBA00022840"/>
    </source>
</evidence>
<feature type="binding site" evidence="9">
    <location>
        <begin position="96"/>
        <end position="106"/>
    </location>
    <ligand>
        <name>ATP</name>
        <dbReference type="ChEBI" id="CHEBI:30616"/>
    </ligand>
</feature>
<dbReference type="eggNOG" id="COG1947">
    <property type="taxonomic scope" value="Bacteria"/>
</dbReference>
<feature type="active site" evidence="9">
    <location>
        <position position="11"/>
    </location>
</feature>
<dbReference type="HOGENOM" id="CLU_053057_1_1_9"/>
<keyword evidence="5 9" id="KW-0547">Nucleotide-binding</keyword>
<dbReference type="GO" id="GO:0016114">
    <property type="term" value="P:terpenoid biosynthetic process"/>
    <property type="evidence" value="ECO:0007669"/>
    <property type="project" value="UniProtKB-UniRule"/>
</dbReference>
<keyword evidence="9" id="KW-0414">Isoprene biosynthesis</keyword>
<keyword evidence="7 9" id="KW-0067">ATP-binding</keyword>
<keyword evidence="13" id="KW-1185">Reference proteome</keyword>
<dbReference type="PIRSF" id="PIRSF010376">
    <property type="entry name" value="IspE"/>
    <property type="match status" value="1"/>
</dbReference>
<evidence type="ECO:0000256" key="6">
    <source>
        <dbReference type="ARBA" id="ARBA00022777"/>
    </source>
</evidence>
<evidence type="ECO:0000256" key="1">
    <source>
        <dbReference type="ARBA" id="ARBA00009684"/>
    </source>
</evidence>
<evidence type="ECO:0000256" key="3">
    <source>
        <dbReference type="ARBA" id="ARBA00017473"/>
    </source>
</evidence>
<dbReference type="GO" id="GO:0019288">
    <property type="term" value="P:isopentenyl diphosphate biosynthetic process, methylerythritol 4-phosphate pathway"/>
    <property type="evidence" value="ECO:0007669"/>
    <property type="project" value="UniProtKB-UniRule"/>
</dbReference>
<dbReference type="GO" id="GO:0050515">
    <property type="term" value="F:4-(cytidine 5'-diphospho)-2-C-methyl-D-erythritol kinase activity"/>
    <property type="evidence" value="ECO:0007669"/>
    <property type="project" value="UniProtKB-UniRule"/>
</dbReference>